<evidence type="ECO:0000313" key="3">
    <source>
        <dbReference type="EMBL" id="AAS92319.1"/>
    </source>
</evidence>
<organism evidence="3">
    <name type="scientific">Arabidopsis thaliana</name>
    <name type="common">Mouse-ear cress</name>
    <dbReference type="NCBI Taxonomy" id="3702"/>
    <lineage>
        <taxon>Eukaryota</taxon>
        <taxon>Viridiplantae</taxon>
        <taxon>Streptophyta</taxon>
        <taxon>Embryophyta</taxon>
        <taxon>Tracheophyta</taxon>
        <taxon>Spermatophyta</taxon>
        <taxon>Magnoliopsida</taxon>
        <taxon>eudicotyledons</taxon>
        <taxon>Gunneridae</taxon>
        <taxon>Pentapetalae</taxon>
        <taxon>rosids</taxon>
        <taxon>malvids</taxon>
        <taxon>Brassicales</taxon>
        <taxon>Brassicaceae</taxon>
        <taxon>Camelineae</taxon>
        <taxon>Arabidopsis</taxon>
    </lineage>
</organism>
<dbReference type="InterPro" id="IPR004853">
    <property type="entry name" value="Sugar_P_trans_dom"/>
</dbReference>
<reference evidence="3" key="2">
    <citation type="submission" date="2004-04" db="EMBL/GenBank/DDBJ databases">
        <title>Arabidopsis ORF clones.</title>
        <authorList>
            <person name="Shinn P."/>
            <person name="Chen H."/>
            <person name="Cheuk R."/>
            <person name="Kim C.J."/>
            <person name="Ecker J.R."/>
        </authorList>
    </citation>
    <scope>NUCLEOTIDE SEQUENCE</scope>
</reference>
<dbReference type="EMBL" id="BT011779">
    <property type="protein sequence ID" value="AAS65950.1"/>
    <property type="molecule type" value="mRNA"/>
</dbReference>
<dbReference type="AlphaFoldDB" id="Q6NLD1"/>
<proteinExistence type="evidence at transcript level"/>
<dbReference type="Pfam" id="PF03151">
    <property type="entry name" value="TPT"/>
    <property type="match status" value="1"/>
</dbReference>
<name>Q6NLD1_ARATH</name>
<protein>
    <submittedName>
        <fullName evidence="3">At2g26220</fullName>
    </submittedName>
</protein>
<accession>Q6NLD1</accession>
<evidence type="ECO:0000259" key="1">
    <source>
        <dbReference type="Pfam" id="PF03151"/>
    </source>
</evidence>
<sequence length="134" mass="15510">MSLEKVYVSFTHTIKAIEPFFSVLLSAMFLEEVSSFSDLCFFFDILDTITLFSIITLISRSDGSCDFLYGRHQVHSFIHSINREFIIYYDSIFYILLKCLQFLTTNLSFAGCECSTDIYKVSYRCTLLPRIPAN</sequence>
<reference evidence="2" key="1">
    <citation type="submission" date="2004-03" db="EMBL/GenBank/DDBJ databases">
        <title>Arabidopsis cDNA clones.</title>
        <authorList>
            <person name="Shinn P."/>
            <person name="Chen H."/>
            <person name="Cheuk R."/>
            <person name="Kim C.J."/>
            <person name="Ecker J.R."/>
        </authorList>
    </citation>
    <scope>NUCLEOTIDE SEQUENCE</scope>
</reference>
<feature type="domain" description="Sugar phosphate transporter" evidence="1">
    <location>
        <begin position="1"/>
        <end position="53"/>
    </location>
</feature>
<dbReference type="EMBL" id="BT012403">
    <property type="protein sequence ID" value="AAS92319.1"/>
    <property type="molecule type" value="mRNA"/>
</dbReference>
<evidence type="ECO:0000313" key="2">
    <source>
        <dbReference type="EMBL" id="AAS65950.1"/>
    </source>
</evidence>